<evidence type="ECO:0000313" key="4">
    <source>
        <dbReference type="Proteomes" id="UP000427820"/>
    </source>
</evidence>
<dbReference type="RefSeq" id="WP_156266421.1">
    <property type="nucleotide sequence ID" value="NZ_CP032551.1"/>
</dbReference>
<gene>
    <name evidence="3" type="ORF">D3795_03910</name>
</gene>
<comment type="caution">
    <text evidence="1">Lacks conserved residue(s) required for the propagation of feature annotation.</text>
</comment>
<dbReference type="GO" id="GO:0016020">
    <property type="term" value="C:membrane"/>
    <property type="evidence" value="ECO:0007669"/>
    <property type="project" value="UniProtKB-UniRule"/>
</dbReference>
<feature type="transmembrane region" description="Helical" evidence="1">
    <location>
        <begin position="20"/>
        <end position="43"/>
    </location>
</feature>
<feature type="transmembrane region" description="Helical" evidence="1">
    <location>
        <begin position="55"/>
        <end position="80"/>
    </location>
</feature>
<dbReference type="PANTHER" id="PTHR35152">
    <property type="entry name" value="DOMAIN SIGNALLING PROTEIN, PUTATIVE (AFU_ORTHOLOGUE AFUA_5G11310)-RELATED"/>
    <property type="match status" value="1"/>
</dbReference>
<dbReference type="PROSITE" id="PS50924">
    <property type="entry name" value="MHYT"/>
    <property type="match status" value="1"/>
</dbReference>
<keyword evidence="1" id="KW-0472">Membrane</keyword>
<reference evidence="3 4" key="1">
    <citation type="submission" date="2018-09" db="EMBL/GenBank/DDBJ databases">
        <title>Whole genome sequencing of Idiomarina andamanensis W-5T (LMG 29773T= JCM 31645T).</title>
        <authorList>
            <person name="Das S.K."/>
        </authorList>
    </citation>
    <scope>NUCLEOTIDE SEQUENCE [LARGE SCALE GENOMIC DNA]</scope>
    <source>
        <strain evidence="3 4">W-5T</strain>
    </source>
</reference>
<organism evidence="3 4">
    <name type="scientific">Pseudidiomarina andamanensis</name>
    <dbReference type="NCBI Taxonomy" id="1940690"/>
    <lineage>
        <taxon>Bacteria</taxon>
        <taxon>Pseudomonadati</taxon>
        <taxon>Pseudomonadota</taxon>
        <taxon>Gammaproteobacteria</taxon>
        <taxon>Alteromonadales</taxon>
        <taxon>Idiomarinaceae</taxon>
        <taxon>Pseudidiomarina</taxon>
    </lineage>
</organism>
<dbReference type="Pfam" id="PF03707">
    <property type="entry name" value="MHYT"/>
    <property type="match status" value="1"/>
</dbReference>
<keyword evidence="1" id="KW-1133">Transmembrane helix</keyword>
<dbReference type="InterPro" id="IPR005330">
    <property type="entry name" value="MHYT_dom"/>
</dbReference>
<dbReference type="AlphaFoldDB" id="A0AA92ES37"/>
<evidence type="ECO:0000313" key="3">
    <source>
        <dbReference type="EMBL" id="QGT95374.1"/>
    </source>
</evidence>
<keyword evidence="1" id="KW-0812">Transmembrane</keyword>
<proteinExistence type="predicted"/>
<sequence length="150" mass="16624">MELFFDLGQATQPLIIGHLNWPLVLLSYAIALLGAYTSLLTLTRASSYKQPRFRHIWLGVSAVIAGLAVWSMHFIGMLAFEIPPQISHQVGLTLISVIPAILANWFALKTQVAHKAPLCTSKVTERSAFNHTQPCYARQLNWLGESPNAD</sequence>
<feature type="domain" description="MHYT" evidence="2">
    <location>
        <begin position="19"/>
        <end position="150"/>
    </location>
</feature>
<keyword evidence="4" id="KW-1185">Reference proteome</keyword>
<protein>
    <recommendedName>
        <fullName evidence="2">MHYT domain-containing protein</fullName>
    </recommendedName>
</protein>
<dbReference type="EMBL" id="CP032551">
    <property type="protein sequence ID" value="QGT95374.1"/>
    <property type="molecule type" value="Genomic_DNA"/>
</dbReference>
<evidence type="ECO:0000256" key="1">
    <source>
        <dbReference type="PROSITE-ProRule" id="PRU00244"/>
    </source>
</evidence>
<name>A0AA92ES37_9GAMM</name>
<dbReference type="Proteomes" id="UP000427820">
    <property type="component" value="Chromosome"/>
</dbReference>
<evidence type="ECO:0000259" key="2">
    <source>
        <dbReference type="PROSITE" id="PS50924"/>
    </source>
</evidence>
<dbReference type="PANTHER" id="PTHR35152:SF1">
    <property type="entry name" value="DOMAIN SIGNALLING PROTEIN, PUTATIVE (AFU_ORTHOLOGUE AFUA_5G11310)-RELATED"/>
    <property type="match status" value="1"/>
</dbReference>
<accession>A0AA92ES37</accession>
<feature type="transmembrane region" description="Helical" evidence="1">
    <location>
        <begin position="86"/>
        <end position="108"/>
    </location>
</feature>
<dbReference type="KEGG" id="panm:D3795_03910"/>